<keyword evidence="2" id="KW-1185">Reference proteome</keyword>
<sequence>MMSDGRMAFSDFKNTVKVFNTKGLEDFQVKMPHYGFDIVHNNVDNTLAVTSDSHRISCITIIDIETTQIKKCIALPSSNYGIALNENRLIYVGHKWGIYEINPLNESITDIVRNETASDSYIATFRDKIYLTNWRKNTVTCYNLQGNILWTFQKNGVLANPHGIDVDEIGNLYVVGTSSKNVVAISSDGQQYKEILSASDGLIKPFSLHYSESKKQLLVAEFSDKAYDSPFLFRIAGDIETPGIHRMPLGNMNFMMRLFEK</sequence>
<dbReference type="Proteomes" id="UP000683360">
    <property type="component" value="Unassembled WGS sequence"/>
</dbReference>
<name>A0A8S3SXP9_MYTED</name>
<dbReference type="InterPro" id="IPR011042">
    <property type="entry name" value="6-blade_b-propeller_TolB-like"/>
</dbReference>
<comment type="caution">
    <text evidence="1">The sequence shown here is derived from an EMBL/GenBank/DDBJ whole genome shotgun (WGS) entry which is preliminary data.</text>
</comment>
<dbReference type="Gene3D" id="2.120.10.30">
    <property type="entry name" value="TolB, C-terminal domain"/>
    <property type="match status" value="1"/>
</dbReference>
<dbReference type="OrthoDB" id="6052932at2759"/>
<gene>
    <name evidence="1" type="ORF">MEDL_36405</name>
</gene>
<proteinExistence type="predicted"/>
<protein>
    <submittedName>
        <fullName evidence="1">Uncharacterized protein</fullName>
    </submittedName>
</protein>
<dbReference type="AlphaFoldDB" id="A0A8S3SXP9"/>
<evidence type="ECO:0000313" key="2">
    <source>
        <dbReference type="Proteomes" id="UP000683360"/>
    </source>
</evidence>
<reference evidence="1" key="1">
    <citation type="submission" date="2021-03" db="EMBL/GenBank/DDBJ databases">
        <authorList>
            <person name="Bekaert M."/>
        </authorList>
    </citation>
    <scope>NUCLEOTIDE SEQUENCE</scope>
</reference>
<dbReference type="EMBL" id="CAJPWZ010001775">
    <property type="protein sequence ID" value="CAG2223137.1"/>
    <property type="molecule type" value="Genomic_DNA"/>
</dbReference>
<dbReference type="SUPFAM" id="SSF63825">
    <property type="entry name" value="YWTD domain"/>
    <property type="match status" value="1"/>
</dbReference>
<accession>A0A8S3SXP9</accession>
<evidence type="ECO:0000313" key="1">
    <source>
        <dbReference type="EMBL" id="CAG2223137.1"/>
    </source>
</evidence>
<organism evidence="1 2">
    <name type="scientific">Mytilus edulis</name>
    <name type="common">Blue mussel</name>
    <dbReference type="NCBI Taxonomy" id="6550"/>
    <lineage>
        <taxon>Eukaryota</taxon>
        <taxon>Metazoa</taxon>
        <taxon>Spiralia</taxon>
        <taxon>Lophotrochozoa</taxon>
        <taxon>Mollusca</taxon>
        <taxon>Bivalvia</taxon>
        <taxon>Autobranchia</taxon>
        <taxon>Pteriomorphia</taxon>
        <taxon>Mytilida</taxon>
        <taxon>Mytiloidea</taxon>
        <taxon>Mytilidae</taxon>
        <taxon>Mytilinae</taxon>
        <taxon>Mytilus</taxon>
    </lineage>
</organism>